<dbReference type="OrthoDB" id="2143914at2759"/>
<accession>A0A9Q0JJT1</accession>
<dbReference type="EMBL" id="JAKUCV010002266">
    <property type="protein sequence ID" value="KAJ4843315.1"/>
    <property type="molecule type" value="Genomic_DNA"/>
</dbReference>
<evidence type="ECO:0000313" key="3">
    <source>
        <dbReference type="Proteomes" id="UP001141552"/>
    </source>
</evidence>
<name>A0A9Q0JJT1_9ROSI</name>
<gene>
    <name evidence="2" type="ORF">Tsubulata_030225</name>
</gene>
<keyword evidence="1" id="KW-0812">Transmembrane</keyword>
<sequence length="147" mass="15808">MVRVAGDHFLKLLDFSVVAKVAVFVGLTIYALISSVEILLMKKMSSLSNCTASLVTILEEEAIAGVFTCKNLKNSDGGKCQELNLELRICPPCQQPPQAFEDGGRKVLCFYCSLGMQNSKGCSCSGSSRDTSVNFLGTKNGALDCRL</sequence>
<reference evidence="2" key="1">
    <citation type="submission" date="2022-02" db="EMBL/GenBank/DDBJ databases">
        <authorList>
            <person name="Henning P.M."/>
            <person name="McCubbin A.G."/>
            <person name="Shore J.S."/>
        </authorList>
    </citation>
    <scope>NUCLEOTIDE SEQUENCE</scope>
    <source>
        <strain evidence="2">F60SS</strain>
        <tissue evidence="2">Leaves</tissue>
    </source>
</reference>
<keyword evidence="1" id="KW-1133">Transmembrane helix</keyword>
<dbReference type="Proteomes" id="UP001141552">
    <property type="component" value="Unassembled WGS sequence"/>
</dbReference>
<reference evidence="2" key="2">
    <citation type="journal article" date="2023" name="Plants (Basel)">
        <title>Annotation of the Turnera subulata (Passifloraceae) Draft Genome Reveals the S-Locus Evolved after the Divergence of Turneroideae from Passifloroideae in a Stepwise Manner.</title>
        <authorList>
            <person name="Henning P.M."/>
            <person name="Roalson E.H."/>
            <person name="Mir W."/>
            <person name="McCubbin A.G."/>
            <person name="Shore J.S."/>
        </authorList>
    </citation>
    <scope>NUCLEOTIDE SEQUENCE</scope>
    <source>
        <strain evidence="2">F60SS</strain>
    </source>
</reference>
<proteinExistence type="predicted"/>
<keyword evidence="3" id="KW-1185">Reference proteome</keyword>
<dbReference type="AlphaFoldDB" id="A0A9Q0JJT1"/>
<feature type="transmembrane region" description="Helical" evidence="1">
    <location>
        <begin position="17"/>
        <end position="40"/>
    </location>
</feature>
<comment type="caution">
    <text evidence="2">The sequence shown here is derived from an EMBL/GenBank/DDBJ whole genome shotgun (WGS) entry which is preliminary data.</text>
</comment>
<protein>
    <submittedName>
        <fullName evidence="2">Uncharacterized protein</fullName>
    </submittedName>
</protein>
<evidence type="ECO:0000313" key="2">
    <source>
        <dbReference type="EMBL" id="KAJ4843315.1"/>
    </source>
</evidence>
<keyword evidence="1" id="KW-0472">Membrane</keyword>
<evidence type="ECO:0000256" key="1">
    <source>
        <dbReference type="SAM" id="Phobius"/>
    </source>
</evidence>
<organism evidence="2 3">
    <name type="scientific">Turnera subulata</name>
    <dbReference type="NCBI Taxonomy" id="218843"/>
    <lineage>
        <taxon>Eukaryota</taxon>
        <taxon>Viridiplantae</taxon>
        <taxon>Streptophyta</taxon>
        <taxon>Embryophyta</taxon>
        <taxon>Tracheophyta</taxon>
        <taxon>Spermatophyta</taxon>
        <taxon>Magnoliopsida</taxon>
        <taxon>eudicotyledons</taxon>
        <taxon>Gunneridae</taxon>
        <taxon>Pentapetalae</taxon>
        <taxon>rosids</taxon>
        <taxon>fabids</taxon>
        <taxon>Malpighiales</taxon>
        <taxon>Passifloraceae</taxon>
        <taxon>Turnera</taxon>
    </lineage>
</organism>